<dbReference type="GO" id="GO:0005737">
    <property type="term" value="C:cytoplasm"/>
    <property type="evidence" value="ECO:0007669"/>
    <property type="project" value="TreeGrafter"/>
</dbReference>
<dbReference type="GO" id="GO:0008270">
    <property type="term" value="F:zinc ion binding"/>
    <property type="evidence" value="ECO:0007669"/>
    <property type="project" value="InterPro"/>
</dbReference>
<evidence type="ECO:0000256" key="12">
    <source>
        <dbReference type="ARBA" id="ARBA00029811"/>
    </source>
</evidence>
<dbReference type="SUPFAM" id="SSF55486">
    <property type="entry name" value="Metalloproteases ('zincins'), catalytic domain"/>
    <property type="match status" value="1"/>
</dbReference>
<evidence type="ECO:0000313" key="18">
    <source>
        <dbReference type="Proteomes" id="UP000617426"/>
    </source>
</evidence>
<dbReference type="InterPro" id="IPR042097">
    <property type="entry name" value="Aminopeptidase_N-like_N_sf"/>
</dbReference>
<evidence type="ECO:0000256" key="10">
    <source>
        <dbReference type="ARBA" id="ARBA00022833"/>
    </source>
</evidence>
<dbReference type="InterPro" id="IPR045357">
    <property type="entry name" value="Aminopeptidase_N-like_N"/>
</dbReference>
<dbReference type="InterPro" id="IPR024571">
    <property type="entry name" value="ERAP1-like_C_dom"/>
</dbReference>
<evidence type="ECO:0000259" key="15">
    <source>
        <dbReference type="Pfam" id="PF11838"/>
    </source>
</evidence>
<keyword evidence="6 17" id="KW-0031">Aminopeptidase</keyword>
<evidence type="ECO:0000256" key="13">
    <source>
        <dbReference type="ARBA" id="ARBA00031533"/>
    </source>
</evidence>
<feature type="domain" description="ERAP1-like C-terminal" evidence="15">
    <location>
        <begin position="535"/>
        <end position="839"/>
    </location>
</feature>
<dbReference type="GO" id="GO:0043171">
    <property type="term" value="P:peptide catabolic process"/>
    <property type="evidence" value="ECO:0007669"/>
    <property type="project" value="TreeGrafter"/>
</dbReference>
<dbReference type="NCBIfam" id="TIGR02412">
    <property type="entry name" value="pepN_strep_liv"/>
    <property type="match status" value="1"/>
</dbReference>
<evidence type="ECO:0000256" key="7">
    <source>
        <dbReference type="ARBA" id="ARBA00022670"/>
    </source>
</evidence>
<sequence length="851" mass="93148">MRVLTMTEARERSEAIVLDSVRVQIDLRSAADSRADAYTVRSTFVLRARAPQTFIDLAGEALGLSVDGEARPIVFEDERLHVSGLPLGRDAVVEVVARCAYSRSGEGLHRYVDPEDARVYLYTQFEPNDAHRAWPCFDQPDMKARWSFVVDAPEGWVVSSNGQELSARPIDGGVRHEFSPTRPLSSYITAVVAGQWAVVDGGSWRGGVEGEDPIEVPLRLMCRAALASSMDSEDILEVTRAGLDFYHSVYGFAYPWGGYDQVFVPEYNLGAMENPGCVTFNETYLSRETPTFAERQRRANTILHEMCHMWFGDLVTPRWWDDLWLKESFAENQGAIAAARSTVYSGERAAFAVGRKAWAYEQDQMPTTHPIAAEIPDVGAAKTNFDGITYAKGAAVLDQLVAWVGEEAFFAGAREYFRRYAFSCATFDDLLGCLGGAAHLDLSEWADAWLKTSGPSVLEASWTTAPSGAVTGFTLVDAADSPVTRPHRLLVTGWALTSGRLERRFASDLRMEGRSALVDPRASLDRPGADAELDLVVVNDGDLTYAVSRLDPRSQATALARIGTCPELMTRCVVWASLWNAVRDGLLDPSSFIRSALAHAEHESDDALASRLLAMIREAVGFLAGSRRAPEREDALTAALRLSRSGDPDRARAWTRLTIDLATSAEVPGTGDFLRETASAHTQTGWLARAALAARGEVDEAWLLERFHESPSGEAARALVRARAALPSVEAHEAAWSLITAVGTANDHLSAAFEGLAISGLADPGREDRALAILEEFWSTRTIGLGIRFVTGAFLGQVDVDDPSTGAYRVESLTTWLDAHPDAPAPLRRLLIETLDSSERRLRVQSLWGRP</sequence>
<dbReference type="RefSeq" id="WP_184452566.1">
    <property type="nucleotide sequence ID" value="NZ_JACHMK010000001.1"/>
</dbReference>
<dbReference type="InterPro" id="IPR050344">
    <property type="entry name" value="Peptidase_M1_aminopeptidases"/>
</dbReference>
<comment type="cofactor">
    <cofactor evidence="2">
        <name>Zn(2+)</name>
        <dbReference type="ChEBI" id="CHEBI:29105"/>
    </cofactor>
</comment>
<dbReference type="Proteomes" id="UP000617426">
    <property type="component" value="Unassembled WGS sequence"/>
</dbReference>
<dbReference type="Pfam" id="PF01433">
    <property type="entry name" value="Peptidase_M1"/>
    <property type="match status" value="1"/>
</dbReference>
<evidence type="ECO:0000256" key="4">
    <source>
        <dbReference type="ARBA" id="ARBA00012564"/>
    </source>
</evidence>
<evidence type="ECO:0000256" key="11">
    <source>
        <dbReference type="ARBA" id="ARBA00023049"/>
    </source>
</evidence>
<evidence type="ECO:0000259" key="14">
    <source>
        <dbReference type="Pfam" id="PF01433"/>
    </source>
</evidence>
<protein>
    <recommendedName>
        <fullName evidence="5">Aminopeptidase N</fullName>
        <ecNumber evidence="4">3.4.11.2</ecNumber>
    </recommendedName>
    <alternativeName>
        <fullName evidence="12">Alanine aminopeptidase</fullName>
    </alternativeName>
    <alternativeName>
        <fullName evidence="13">Lysyl aminopeptidase</fullName>
    </alternativeName>
</protein>
<keyword evidence="9 17" id="KW-0378">Hydrolase</keyword>
<dbReference type="GO" id="GO:0016285">
    <property type="term" value="F:alanyl aminopeptidase activity"/>
    <property type="evidence" value="ECO:0007669"/>
    <property type="project" value="UniProtKB-EC"/>
</dbReference>
<dbReference type="Gene3D" id="1.10.390.10">
    <property type="entry name" value="Neutral Protease Domain 2"/>
    <property type="match status" value="1"/>
</dbReference>
<comment type="caution">
    <text evidence="17">The sequence shown here is derived from an EMBL/GenBank/DDBJ whole genome shotgun (WGS) entry which is preliminary data.</text>
</comment>
<dbReference type="InterPro" id="IPR027268">
    <property type="entry name" value="Peptidase_M4/M1_CTD_sf"/>
</dbReference>
<dbReference type="SUPFAM" id="SSF63737">
    <property type="entry name" value="Leukotriene A4 hydrolase N-terminal domain"/>
    <property type="match status" value="1"/>
</dbReference>
<feature type="domain" description="Aminopeptidase N-like N-terminal" evidence="16">
    <location>
        <begin position="106"/>
        <end position="188"/>
    </location>
</feature>
<dbReference type="Gene3D" id="2.60.40.1730">
    <property type="entry name" value="tricorn interacting facor f3 domain"/>
    <property type="match status" value="1"/>
</dbReference>
<dbReference type="AlphaFoldDB" id="A0A923IYT7"/>
<evidence type="ECO:0000256" key="2">
    <source>
        <dbReference type="ARBA" id="ARBA00001947"/>
    </source>
</evidence>
<name>A0A923IYT7_9ACTO</name>
<keyword evidence="11" id="KW-0482">Metalloprotease</keyword>
<dbReference type="InterPro" id="IPR014782">
    <property type="entry name" value="Peptidase_M1_dom"/>
</dbReference>
<keyword evidence="7" id="KW-0645">Protease</keyword>
<dbReference type="PRINTS" id="PR00756">
    <property type="entry name" value="ALADIPTASE"/>
</dbReference>
<accession>A0A923IYT7</accession>
<dbReference type="PANTHER" id="PTHR11533:SF174">
    <property type="entry name" value="PUROMYCIN-SENSITIVE AMINOPEPTIDASE-RELATED"/>
    <property type="match status" value="1"/>
</dbReference>
<dbReference type="GO" id="GO:0070006">
    <property type="term" value="F:metalloaminopeptidase activity"/>
    <property type="evidence" value="ECO:0007669"/>
    <property type="project" value="TreeGrafter"/>
</dbReference>
<reference evidence="17" key="1">
    <citation type="submission" date="2020-08" db="EMBL/GenBank/DDBJ databases">
        <title>Sequencing the genomes of 1000 actinobacteria strains.</title>
        <authorList>
            <person name="Klenk H.-P."/>
        </authorList>
    </citation>
    <scope>NUCLEOTIDE SEQUENCE</scope>
    <source>
        <strain evidence="17">DSM 10695</strain>
    </source>
</reference>
<evidence type="ECO:0000256" key="8">
    <source>
        <dbReference type="ARBA" id="ARBA00022723"/>
    </source>
</evidence>
<dbReference type="Pfam" id="PF11838">
    <property type="entry name" value="ERAP1_C"/>
    <property type="match status" value="1"/>
</dbReference>
<keyword evidence="10" id="KW-0862">Zinc</keyword>
<evidence type="ECO:0000256" key="3">
    <source>
        <dbReference type="ARBA" id="ARBA00010136"/>
    </source>
</evidence>
<proteinExistence type="inferred from homology"/>
<dbReference type="CDD" id="cd09602">
    <property type="entry name" value="M1_APN"/>
    <property type="match status" value="1"/>
</dbReference>
<dbReference type="GO" id="GO:0006508">
    <property type="term" value="P:proteolysis"/>
    <property type="evidence" value="ECO:0007669"/>
    <property type="project" value="UniProtKB-KW"/>
</dbReference>
<evidence type="ECO:0000259" key="16">
    <source>
        <dbReference type="Pfam" id="PF17900"/>
    </source>
</evidence>
<keyword evidence="8" id="KW-0479">Metal-binding</keyword>
<dbReference type="EC" id="3.4.11.2" evidence="4"/>
<dbReference type="PANTHER" id="PTHR11533">
    <property type="entry name" value="PROTEASE M1 ZINC METALLOPROTEASE"/>
    <property type="match status" value="1"/>
</dbReference>
<evidence type="ECO:0000256" key="5">
    <source>
        <dbReference type="ARBA" id="ARBA00015611"/>
    </source>
</evidence>
<organism evidence="17 18">
    <name type="scientific">Schaalia hyovaginalis</name>
    <dbReference type="NCBI Taxonomy" id="29316"/>
    <lineage>
        <taxon>Bacteria</taxon>
        <taxon>Bacillati</taxon>
        <taxon>Actinomycetota</taxon>
        <taxon>Actinomycetes</taxon>
        <taxon>Actinomycetales</taxon>
        <taxon>Actinomycetaceae</taxon>
        <taxon>Schaalia</taxon>
    </lineage>
</organism>
<dbReference type="GO" id="GO:0016020">
    <property type="term" value="C:membrane"/>
    <property type="evidence" value="ECO:0007669"/>
    <property type="project" value="TreeGrafter"/>
</dbReference>
<comment type="catalytic activity">
    <reaction evidence="1">
        <text>Release of an N-terminal amino acid, Xaa-|-Yaa- from a peptide, amide or arylamide. Xaa is preferably Ala, but may be most amino acids including Pro (slow action). When a terminal hydrophobic residue is followed by a prolyl residue, the two may be released as an intact Xaa-Pro dipeptide.</text>
        <dbReference type="EC" id="3.4.11.2"/>
    </reaction>
</comment>
<evidence type="ECO:0000256" key="9">
    <source>
        <dbReference type="ARBA" id="ARBA00022801"/>
    </source>
</evidence>
<dbReference type="EMBL" id="JACHMK010000001">
    <property type="protein sequence ID" value="MBB6334671.1"/>
    <property type="molecule type" value="Genomic_DNA"/>
</dbReference>
<evidence type="ECO:0000313" key="17">
    <source>
        <dbReference type="EMBL" id="MBB6334671.1"/>
    </source>
</evidence>
<comment type="similarity">
    <text evidence="3">Belongs to the peptidase M1 family.</text>
</comment>
<dbReference type="InterPro" id="IPR001930">
    <property type="entry name" value="Peptidase_M1"/>
</dbReference>
<dbReference type="Pfam" id="PF17900">
    <property type="entry name" value="Peptidase_M1_N"/>
    <property type="match status" value="1"/>
</dbReference>
<evidence type="ECO:0000256" key="6">
    <source>
        <dbReference type="ARBA" id="ARBA00022438"/>
    </source>
</evidence>
<dbReference type="InterPro" id="IPR012778">
    <property type="entry name" value="Pept_M1_aminopeptidase"/>
</dbReference>
<feature type="domain" description="Peptidase M1 membrane alanine aminopeptidase" evidence="14">
    <location>
        <begin position="236"/>
        <end position="449"/>
    </location>
</feature>
<dbReference type="GO" id="GO:0005615">
    <property type="term" value="C:extracellular space"/>
    <property type="evidence" value="ECO:0007669"/>
    <property type="project" value="TreeGrafter"/>
</dbReference>
<keyword evidence="18" id="KW-1185">Reference proteome</keyword>
<gene>
    <name evidence="17" type="ORF">HD592_001236</name>
</gene>
<evidence type="ECO:0000256" key="1">
    <source>
        <dbReference type="ARBA" id="ARBA00000098"/>
    </source>
</evidence>
<dbReference type="GO" id="GO:0042277">
    <property type="term" value="F:peptide binding"/>
    <property type="evidence" value="ECO:0007669"/>
    <property type="project" value="TreeGrafter"/>
</dbReference>